<gene>
    <name evidence="1" type="ORF">KKP3000_003355</name>
</gene>
<proteinExistence type="predicted"/>
<name>A0ABV5ACP2_9BACL</name>
<dbReference type="InterPro" id="IPR022476">
    <property type="entry name" value="Spore_YabP/YqfC"/>
</dbReference>
<dbReference type="Pfam" id="PF07873">
    <property type="entry name" value="YabP"/>
    <property type="match status" value="1"/>
</dbReference>
<reference evidence="1 2" key="1">
    <citation type="journal article" date="2024" name="Int. J. Mol. Sci.">
        <title>Exploration of Alicyclobacillus spp. Genome in Search of Antibiotic Resistance.</title>
        <authorList>
            <person name="Bucka-Kolendo J."/>
            <person name="Kiousi D.E."/>
            <person name="Dekowska A."/>
            <person name="Mikolajczuk-Szczyrba A."/>
            <person name="Karadedos D.M."/>
            <person name="Michael P."/>
            <person name="Galanis A."/>
            <person name="Sokolowska B."/>
        </authorList>
    </citation>
    <scope>NUCLEOTIDE SEQUENCE [LARGE SCALE GENOMIC DNA]</scope>
    <source>
        <strain evidence="1 2">KKP 3000</strain>
    </source>
</reference>
<protein>
    <submittedName>
        <fullName evidence="1">YabP/YqfC family sporulation protein</fullName>
    </submittedName>
</protein>
<evidence type="ECO:0000313" key="1">
    <source>
        <dbReference type="EMBL" id="MFB5189963.1"/>
    </source>
</evidence>
<keyword evidence="2" id="KW-1185">Reference proteome</keyword>
<organism evidence="1 2">
    <name type="scientific">Alicyclobacillus fastidiosus</name>
    <dbReference type="NCBI Taxonomy" id="392011"/>
    <lineage>
        <taxon>Bacteria</taxon>
        <taxon>Bacillati</taxon>
        <taxon>Bacillota</taxon>
        <taxon>Bacilli</taxon>
        <taxon>Bacillales</taxon>
        <taxon>Alicyclobacillaceae</taxon>
        <taxon>Alicyclobacillus</taxon>
    </lineage>
</organism>
<accession>A0ABV5ACP2</accession>
<dbReference type="RefSeq" id="WP_275476239.1">
    <property type="nucleotide sequence ID" value="NZ_CP162940.1"/>
</dbReference>
<sequence length="98" mass="11007">MPGWKSRLKQSATEMLKLPPDALLDVSRVTCVDGKNVVVENARRLLKVESEEVTLDLGDHILALHGHDFEIILVTDREVHVKGQVARLEYMAHGRDVP</sequence>
<dbReference type="Proteomes" id="UP001579974">
    <property type="component" value="Unassembled WGS sequence"/>
</dbReference>
<evidence type="ECO:0000313" key="2">
    <source>
        <dbReference type="Proteomes" id="UP001579974"/>
    </source>
</evidence>
<dbReference type="EMBL" id="JBDXSU010000004">
    <property type="protein sequence ID" value="MFB5189963.1"/>
    <property type="molecule type" value="Genomic_DNA"/>
</dbReference>
<comment type="caution">
    <text evidence="1">The sequence shown here is derived from an EMBL/GenBank/DDBJ whole genome shotgun (WGS) entry which is preliminary data.</text>
</comment>